<keyword evidence="7" id="KW-1185">Reference proteome</keyword>
<sequence>MELRHLRYFVAVAEELNFTRAAARLHTAQPSLSQQIRDLEAELGTPLLLRSKRHVELTPAGQVFLDEARLVLAQAQRAIVLARHAAGPPASRLSIGFVPSAEVKVFPRVLPMMRAQFPRTELSFHSLTTAEQIEALLNKSIDIAFLRGPLSHPLLTSEAVMNERLVVVLPADSPLAACEHIAPQALAATDFVHVNAEQAGQSLYAAVQAWLQRNHLERRVTQEVHNVLTLLSVISMGGGVTLLPDYAEQMVFRNVVTRHLSGDEPSVPLLMAWRADEASPAATFFRELVREVQRTPEPAGDPGRTVE</sequence>
<dbReference type="GO" id="GO:0003677">
    <property type="term" value="F:DNA binding"/>
    <property type="evidence" value="ECO:0007669"/>
    <property type="project" value="UniProtKB-KW"/>
</dbReference>
<dbReference type="PRINTS" id="PR00039">
    <property type="entry name" value="HTHLYSR"/>
</dbReference>
<proteinExistence type="inferred from homology"/>
<dbReference type="PANTHER" id="PTHR30346:SF0">
    <property type="entry name" value="HCA OPERON TRANSCRIPTIONAL ACTIVATOR HCAR"/>
    <property type="match status" value="1"/>
</dbReference>
<dbReference type="Pfam" id="PF03466">
    <property type="entry name" value="LysR_substrate"/>
    <property type="match status" value="1"/>
</dbReference>
<name>A0A317MS32_9GAMM</name>
<evidence type="ECO:0000259" key="5">
    <source>
        <dbReference type="PROSITE" id="PS50931"/>
    </source>
</evidence>
<dbReference type="PROSITE" id="PS50931">
    <property type="entry name" value="HTH_LYSR"/>
    <property type="match status" value="1"/>
</dbReference>
<comment type="caution">
    <text evidence="6">The sequence shown here is derived from an EMBL/GenBank/DDBJ whole genome shotgun (WGS) entry which is preliminary data.</text>
</comment>
<dbReference type="SUPFAM" id="SSF53850">
    <property type="entry name" value="Periplasmic binding protein-like II"/>
    <property type="match status" value="1"/>
</dbReference>
<dbReference type="InterPro" id="IPR036388">
    <property type="entry name" value="WH-like_DNA-bd_sf"/>
</dbReference>
<dbReference type="PANTHER" id="PTHR30346">
    <property type="entry name" value="TRANSCRIPTIONAL DUAL REGULATOR HCAR-RELATED"/>
    <property type="match status" value="1"/>
</dbReference>
<evidence type="ECO:0000256" key="3">
    <source>
        <dbReference type="ARBA" id="ARBA00023125"/>
    </source>
</evidence>
<dbReference type="EMBL" id="QGTJ01000009">
    <property type="protein sequence ID" value="PWV59776.1"/>
    <property type="molecule type" value="Genomic_DNA"/>
</dbReference>
<dbReference type="FunFam" id="1.10.10.10:FF:000001">
    <property type="entry name" value="LysR family transcriptional regulator"/>
    <property type="match status" value="1"/>
</dbReference>
<keyword evidence="3" id="KW-0238">DNA-binding</keyword>
<dbReference type="GO" id="GO:0032993">
    <property type="term" value="C:protein-DNA complex"/>
    <property type="evidence" value="ECO:0007669"/>
    <property type="project" value="TreeGrafter"/>
</dbReference>
<feature type="domain" description="HTH lysR-type" evidence="5">
    <location>
        <begin position="1"/>
        <end position="58"/>
    </location>
</feature>
<evidence type="ECO:0000256" key="2">
    <source>
        <dbReference type="ARBA" id="ARBA00023015"/>
    </source>
</evidence>
<reference evidence="6 7" key="1">
    <citation type="submission" date="2018-05" db="EMBL/GenBank/DDBJ databases">
        <title>Genomic Encyclopedia of Type Strains, Phase IV (KMG-IV): sequencing the most valuable type-strain genomes for metagenomic binning, comparative biology and taxonomic classification.</title>
        <authorList>
            <person name="Goeker M."/>
        </authorList>
    </citation>
    <scope>NUCLEOTIDE SEQUENCE [LARGE SCALE GENOMIC DNA]</scope>
    <source>
        <strain evidence="6 7">DSM 23606</strain>
    </source>
</reference>
<gene>
    <name evidence="6" type="ORF">C7443_10929</name>
</gene>
<dbReference type="OrthoDB" id="5289754at2"/>
<keyword evidence="2" id="KW-0805">Transcription regulation</keyword>
<evidence type="ECO:0000313" key="7">
    <source>
        <dbReference type="Proteomes" id="UP000246569"/>
    </source>
</evidence>
<dbReference type="AlphaFoldDB" id="A0A317MS32"/>
<dbReference type="Proteomes" id="UP000246569">
    <property type="component" value="Unassembled WGS sequence"/>
</dbReference>
<dbReference type="InterPro" id="IPR005119">
    <property type="entry name" value="LysR_subst-bd"/>
</dbReference>
<dbReference type="GO" id="GO:0003700">
    <property type="term" value="F:DNA-binding transcription factor activity"/>
    <property type="evidence" value="ECO:0007669"/>
    <property type="project" value="InterPro"/>
</dbReference>
<protein>
    <submittedName>
        <fullName evidence="6">LysR family hca operon transcriptional activator</fullName>
    </submittedName>
</protein>
<dbReference type="CDD" id="cd08414">
    <property type="entry name" value="PBP2_LTTR_aromatics_like"/>
    <property type="match status" value="1"/>
</dbReference>
<evidence type="ECO:0000313" key="6">
    <source>
        <dbReference type="EMBL" id="PWV59776.1"/>
    </source>
</evidence>
<dbReference type="InterPro" id="IPR000847">
    <property type="entry name" value="LysR_HTH_N"/>
</dbReference>
<dbReference type="SUPFAM" id="SSF46785">
    <property type="entry name" value="Winged helix' DNA-binding domain"/>
    <property type="match status" value="1"/>
</dbReference>
<dbReference type="Gene3D" id="1.10.10.10">
    <property type="entry name" value="Winged helix-like DNA-binding domain superfamily/Winged helix DNA-binding domain"/>
    <property type="match status" value="1"/>
</dbReference>
<comment type="similarity">
    <text evidence="1">Belongs to the LysR transcriptional regulatory family.</text>
</comment>
<evidence type="ECO:0000256" key="4">
    <source>
        <dbReference type="ARBA" id="ARBA00023163"/>
    </source>
</evidence>
<dbReference type="RefSeq" id="WP_110019391.1">
    <property type="nucleotide sequence ID" value="NZ_QGTJ01000009.1"/>
</dbReference>
<evidence type="ECO:0000256" key="1">
    <source>
        <dbReference type="ARBA" id="ARBA00009437"/>
    </source>
</evidence>
<dbReference type="InterPro" id="IPR036390">
    <property type="entry name" value="WH_DNA-bd_sf"/>
</dbReference>
<accession>A0A317MS32</accession>
<dbReference type="Gene3D" id="3.40.190.10">
    <property type="entry name" value="Periplasmic binding protein-like II"/>
    <property type="match status" value="2"/>
</dbReference>
<organism evidence="6 7">
    <name type="scientific">Plasticicumulans acidivorans</name>
    <dbReference type="NCBI Taxonomy" id="886464"/>
    <lineage>
        <taxon>Bacteria</taxon>
        <taxon>Pseudomonadati</taxon>
        <taxon>Pseudomonadota</taxon>
        <taxon>Gammaproteobacteria</taxon>
        <taxon>Candidatus Competibacteraceae</taxon>
        <taxon>Plasticicumulans</taxon>
    </lineage>
</organism>
<dbReference type="Pfam" id="PF00126">
    <property type="entry name" value="HTH_1"/>
    <property type="match status" value="1"/>
</dbReference>
<keyword evidence="4" id="KW-0804">Transcription</keyword>